<dbReference type="NCBIfam" id="TIGR01464">
    <property type="entry name" value="hemE"/>
    <property type="match status" value="1"/>
</dbReference>
<dbReference type="UniPathway" id="UPA00251">
    <property type="reaction ID" value="UER00321"/>
</dbReference>
<comment type="subcellular location">
    <subcellularLocation>
        <location evidence="1">Cytoplasm</location>
        <location evidence="1">Cytosol</location>
    </subcellularLocation>
</comment>
<evidence type="ECO:0000256" key="11">
    <source>
        <dbReference type="ARBA" id="ARBA00045708"/>
    </source>
</evidence>
<dbReference type="InterPro" id="IPR006361">
    <property type="entry name" value="Uroporphyrinogen_deCO2ase_HemE"/>
</dbReference>
<organism evidence="18 19">
    <name type="scientific">Linderina pennispora</name>
    <dbReference type="NCBI Taxonomy" id="61395"/>
    <lineage>
        <taxon>Eukaryota</taxon>
        <taxon>Fungi</taxon>
        <taxon>Fungi incertae sedis</taxon>
        <taxon>Zoopagomycota</taxon>
        <taxon>Kickxellomycotina</taxon>
        <taxon>Kickxellomycetes</taxon>
        <taxon>Kickxellales</taxon>
        <taxon>Kickxellaceae</taxon>
        <taxon>Linderina</taxon>
    </lineage>
</organism>
<dbReference type="GO" id="GO:0005829">
    <property type="term" value="C:cytosol"/>
    <property type="evidence" value="ECO:0007669"/>
    <property type="project" value="UniProtKB-SubCell"/>
</dbReference>
<dbReference type="PROSITE" id="PS00906">
    <property type="entry name" value="UROD_1"/>
    <property type="match status" value="1"/>
</dbReference>
<evidence type="ECO:0000256" key="2">
    <source>
        <dbReference type="ARBA" id="ARBA00004804"/>
    </source>
</evidence>
<dbReference type="EMBL" id="MCFD01000010">
    <property type="protein sequence ID" value="ORX68188.1"/>
    <property type="molecule type" value="Genomic_DNA"/>
</dbReference>
<accession>A0A1Y1W407</accession>
<evidence type="ECO:0000256" key="5">
    <source>
        <dbReference type="ARBA" id="ARBA00012288"/>
    </source>
</evidence>
<comment type="function">
    <text evidence="11">Catalyzes the sequential decarboxylation of the four acetate side chains of uroporphyrinogen to form coproporphyrinogen and participates in the fifth step in the heme biosynthetic pathway. Isomer I or isomer III of uroporphyrinogen may serve as substrate, but only coproporphyrinogen III can ultimately be converted to heme. In vitro also decarboxylates pentacarboxylate porphyrinogen I.</text>
</comment>
<dbReference type="GeneID" id="63805941"/>
<dbReference type="CDD" id="cd00717">
    <property type="entry name" value="URO-D"/>
    <property type="match status" value="1"/>
</dbReference>
<comment type="catalytic activity">
    <reaction evidence="13">
        <text>uroporphyrinogen III + 4 H(+) = coproporphyrinogen III + 4 CO2</text>
        <dbReference type="Rhea" id="RHEA:19865"/>
        <dbReference type="ChEBI" id="CHEBI:15378"/>
        <dbReference type="ChEBI" id="CHEBI:16526"/>
        <dbReference type="ChEBI" id="CHEBI:57308"/>
        <dbReference type="ChEBI" id="CHEBI:57309"/>
        <dbReference type="EC" id="4.1.1.37"/>
    </reaction>
    <physiologicalReaction direction="left-to-right" evidence="13">
        <dbReference type="Rhea" id="RHEA:19866"/>
    </physiologicalReaction>
</comment>
<comment type="similarity">
    <text evidence="3 15">Belongs to the uroporphyrinogen decarboxylase family.</text>
</comment>
<dbReference type="RefSeq" id="XP_040742002.1">
    <property type="nucleotide sequence ID" value="XM_040889293.1"/>
</dbReference>
<evidence type="ECO:0000256" key="7">
    <source>
        <dbReference type="ARBA" id="ARBA00022490"/>
    </source>
</evidence>
<evidence type="ECO:0000313" key="19">
    <source>
        <dbReference type="Proteomes" id="UP000193922"/>
    </source>
</evidence>
<keyword evidence="10 14" id="KW-0627">Porphyrin biosynthesis</keyword>
<evidence type="ECO:0000256" key="14">
    <source>
        <dbReference type="RuleBase" id="RU000554"/>
    </source>
</evidence>
<keyword evidence="7" id="KW-0963">Cytoplasm</keyword>
<dbReference type="SUPFAM" id="SSF51726">
    <property type="entry name" value="UROD/MetE-like"/>
    <property type="match status" value="1"/>
</dbReference>
<dbReference type="Pfam" id="PF01208">
    <property type="entry name" value="URO-D"/>
    <property type="match status" value="1"/>
</dbReference>
<evidence type="ECO:0000256" key="1">
    <source>
        <dbReference type="ARBA" id="ARBA00004514"/>
    </source>
</evidence>
<dbReference type="PROSITE" id="PS00907">
    <property type="entry name" value="UROD_2"/>
    <property type="match status" value="1"/>
</dbReference>
<sequence length="330" mass="36328">MPEAVSTTNFDTDSFPQLKNDLYLRAARGEATERAPVWCMRQAGRYLPEFRAIRVENEFFNVCRTPVQPLRRYAGLLDAAIIFSDILVIPQAMGMEVQMVPGKGPHFPSPLRSPADMADFSVDRSLDYVYKAITNTRHALQGQCPLLGFVGAPWTLMAYMVEGGGSKTFALAKSFLLQHRESAHELLGRLADVAARFLVGQVRAGAQALQVFESWAGELGPQDFDEFSLPYLEADCLRMARTYAIEALAAETLFDVISLDWTRSGGGRSVVLQGNLDPTVLFAEPERCAASLAPPATIANLGHGMMPTHDPNHLQVFLEAVHESSQALRN</sequence>
<evidence type="ECO:0000256" key="9">
    <source>
        <dbReference type="ARBA" id="ARBA00023239"/>
    </source>
</evidence>
<dbReference type="EC" id="4.1.1.37" evidence="5 14"/>
<evidence type="ECO:0000256" key="4">
    <source>
        <dbReference type="ARBA" id="ARBA00011738"/>
    </source>
</evidence>
<keyword evidence="8 14" id="KW-0210">Decarboxylase</keyword>
<evidence type="ECO:0000256" key="8">
    <source>
        <dbReference type="ARBA" id="ARBA00022793"/>
    </source>
</evidence>
<feature type="domain" description="Uroporphyrinogen decarboxylase (URO-D)" evidence="17">
    <location>
        <begin position="147"/>
        <end position="163"/>
    </location>
</feature>
<dbReference type="Proteomes" id="UP000193922">
    <property type="component" value="Unassembled WGS sequence"/>
</dbReference>
<dbReference type="PANTHER" id="PTHR21091:SF169">
    <property type="entry name" value="UROPORPHYRINOGEN DECARBOXYLASE"/>
    <property type="match status" value="1"/>
</dbReference>
<keyword evidence="9 14" id="KW-0456">Lyase</keyword>
<reference evidence="18 19" key="1">
    <citation type="submission" date="2016-07" db="EMBL/GenBank/DDBJ databases">
        <title>Pervasive Adenine N6-methylation of Active Genes in Fungi.</title>
        <authorList>
            <consortium name="DOE Joint Genome Institute"/>
            <person name="Mondo S.J."/>
            <person name="Dannebaum R.O."/>
            <person name="Kuo R.C."/>
            <person name="Labutti K."/>
            <person name="Haridas S."/>
            <person name="Kuo A."/>
            <person name="Salamov A."/>
            <person name="Ahrendt S.R."/>
            <person name="Lipzen A."/>
            <person name="Sullivan W."/>
            <person name="Andreopoulos W.B."/>
            <person name="Clum A."/>
            <person name="Lindquist E."/>
            <person name="Daum C."/>
            <person name="Ramamoorthy G.K."/>
            <person name="Gryganskyi A."/>
            <person name="Culley D."/>
            <person name="Magnuson J.K."/>
            <person name="James T.Y."/>
            <person name="O'Malley M.A."/>
            <person name="Stajich J.E."/>
            <person name="Spatafora J.W."/>
            <person name="Visel A."/>
            <person name="Grigoriev I.V."/>
        </authorList>
    </citation>
    <scope>NUCLEOTIDE SEQUENCE [LARGE SCALE GENOMIC DNA]</scope>
    <source>
        <strain evidence="18 19">ATCC 12442</strain>
    </source>
</reference>
<dbReference type="InterPro" id="IPR038071">
    <property type="entry name" value="UROD/MetE-like_sf"/>
</dbReference>
<protein>
    <recommendedName>
        <fullName evidence="6 14">Uroporphyrinogen decarboxylase</fullName>
        <ecNumber evidence="5 14">4.1.1.37</ecNumber>
    </recommendedName>
</protein>
<evidence type="ECO:0000259" key="16">
    <source>
        <dbReference type="PROSITE" id="PS00906"/>
    </source>
</evidence>
<feature type="domain" description="Uroporphyrinogen decarboxylase (URO-D)" evidence="16">
    <location>
        <begin position="36"/>
        <end position="45"/>
    </location>
</feature>
<evidence type="ECO:0000256" key="10">
    <source>
        <dbReference type="ARBA" id="ARBA00023244"/>
    </source>
</evidence>
<evidence type="ECO:0000313" key="18">
    <source>
        <dbReference type="EMBL" id="ORX68188.1"/>
    </source>
</evidence>
<dbReference type="STRING" id="61395.A0A1Y1W407"/>
<comment type="caution">
    <text evidence="18">The sequence shown here is derived from an EMBL/GenBank/DDBJ whole genome shotgun (WGS) entry which is preliminary data.</text>
</comment>
<dbReference type="GO" id="GO:0004853">
    <property type="term" value="F:uroporphyrinogen decarboxylase activity"/>
    <property type="evidence" value="ECO:0007669"/>
    <property type="project" value="UniProtKB-EC"/>
</dbReference>
<dbReference type="InterPro" id="IPR000257">
    <property type="entry name" value="Uroporphyrinogen_deCOase"/>
</dbReference>
<dbReference type="Gene3D" id="3.20.20.210">
    <property type="match status" value="1"/>
</dbReference>
<proteinExistence type="inferred from homology"/>
<evidence type="ECO:0000256" key="12">
    <source>
        <dbReference type="ARBA" id="ARBA00047341"/>
    </source>
</evidence>
<name>A0A1Y1W407_9FUNG</name>
<dbReference type="FunFam" id="3.20.20.210:FF:000008">
    <property type="entry name" value="Uroporphyrinogen decarboxylase"/>
    <property type="match status" value="1"/>
</dbReference>
<dbReference type="PANTHER" id="PTHR21091">
    <property type="entry name" value="METHYLTETRAHYDROFOLATE:HOMOCYSTEINE METHYLTRANSFERASE RELATED"/>
    <property type="match status" value="1"/>
</dbReference>
<evidence type="ECO:0000256" key="13">
    <source>
        <dbReference type="ARBA" id="ARBA00048411"/>
    </source>
</evidence>
<comment type="pathway">
    <text evidence="2 14">Porphyrin-containing compound metabolism; protoporphyrin-IX biosynthesis; coproporphyrinogen-III from 5-aminolevulinate: step 4/4.</text>
</comment>
<evidence type="ECO:0000256" key="3">
    <source>
        <dbReference type="ARBA" id="ARBA00009935"/>
    </source>
</evidence>
<comment type="subunit">
    <text evidence="4">Homodimer.</text>
</comment>
<dbReference type="GO" id="GO:0006782">
    <property type="term" value="P:protoporphyrinogen IX biosynthetic process"/>
    <property type="evidence" value="ECO:0007669"/>
    <property type="project" value="UniProtKB-UniPathway"/>
</dbReference>
<dbReference type="OrthoDB" id="339900at2759"/>
<evidence type="ECO:0000256" key="15">
    <source>
        <dbReference type="RuleBase" id="RU004169"/>
    </source>
</evidence>
<evidence type="ECO:0000259" key="17">
    <source>
        <dbReference type="PROSITE" id="PS00907"/>
    </source>
</evidence>
<evidence type="ECO:0000256" key="6">
    <source>
        <dbReference type="ARBA" id="ARBA00014308"/>
    </source>
</evidence>
<gene>
    <name evidence="18" type="ORF">DL89DRAFT_275338</name>
</gene>
<keyword evidence="19" id="KW-1185">Reference proteome</keyword>
<comment type="catalytic activity">
    <reaction evidence="12">
        <text>uroporphyrinogen I + 4 H(+) = coproporphyrinogen I + 4 CO2</text>
        <dbReference type="Rhea" id="RHEA:31239"/>
        <dbReference type="ChEBI" id="CHEBI:15378"/>
        <dbReference type="ChEBI" id="CHEBI:16526"/>
        <dbReference type="ChEBI" id="CHEBI:62626"/>
        <dbReference type="ChEBI" id="CHEBI:62631"/>
    </reaction>
    <physiologicalReaction direction="left-to-right" evidence="12">
        <dbReference type="Rhea" id="RHEA:31240"/>
    </physiologicalReaction>
</comment>
<dbReference type="AlphaFoldDB" id="A0A1Y1W407"/>